<evidence type="ECO:0000256" key="1">
    <source>
        <dbReference type="ARBA" id="ARBA00022679"/>
    </source>
</evidence>
<dbReference type="PANTHER" id="PTHR48207">
    <property type="entry name" value="SUCCINATE--HYDROXYMETHYLGLUTARATE COA-TRANSFERASE"/>
    <property type="match status" value="1"/>
</dbReference>
<dbReference type="InterPro" id="IPR003673">
    <property type="entry name" value="CoA-Trfase_fam_III"/>
</dbReference>
<protein>
    <recommendedName>
        <fullName evidence="3">CoA transferase</fullName>
    </recommendedName>
</protein>
<dbReference type="EMBL" id="UINC01056255">
    <property type="protein sequence ID" value="SVB76068.1"/>
    <property type="molecule type" value="Genomic_DNA"/>
</dbReference>
<feature type="non-terminal residue" evidence="2">
    <location>
        <position position="144"/>
    </location>
</feature>
<organism evidence="2">
    <name type="scientific">marine metagenome</name>
    <dbReference type="NCBI Taxonomy" id="408172"/>
    <lineage>
        <taxon>unclassified sequences</taxon>
        <taxon>metagenomes</taxon>
        <taxon>ecological metagenomes</taxon>
    </lineage>
</organism>
<dbReference type="GO" id="GO:0008410">
    <property type="term" value="F:CoA-transferase activity"/>
    <property type="evidence" value="ECO:0007669"/>
    <property type="project" value="TreeGrafter"/>
</dbReference>
<gene>
    <name evidence="2" type="ORF">METZ01_LOCUS228922</name>
</gene>
<dbReference type="Gene3D" id="3.40.50.10540">
    <property type="entry name" value="Crotonobetainyl-coa:carnitine coa-transferase, domain 1"/>
    <property type="match status" value="1"/>
</dbReference>
<dbReference type="PANTHER" id="PTHR48207:SF3">
    <property type="entry name" value="SUCCINATE--HYDROXYMETHYLGLUTARATE COA-TRANSFERASE"/>
    <property type="match status" value="1"/>
</dbReference>
<evidence type="ECO:0008006" key="3">
    <source>
        <dbReference type="Google" id="ProtNLM"/>
    </source>
</evidence>
<proteinExistence type="predicted"/>
<dbReference type="AlphaFoldDB" id="A0A382GLQ0"/>
<dbReference type="InterPro" id="IPR023606">
    <property type="entry name" value="CoA-Trfase_III_dom_1_sf"/>
</dbReference>
<evidence type="ECO:0000313" key="2">
    <source>
        <dbReference type="EMBL" id="SVB76068.1"/>
    </source>
</evidence>
<keyword evidence="1" id="KW-0808">Transferase</keyword>
<dbReference type="SUPFAM" id="SSF89796">
    <property type="entry name" value="CoA-transferase family III (CaiB/BaiF)"/>
    <property type="match status" value="1"/>
</dbReference>
<reference evidence="2" key="1">
    <citation type="submission" date="2018-05" db="EMBL/GenBank/DDBJ databases">
        <authorList>
            <person name="Lanie J.A."/>
            <person name="Ng W.-L."/>
            <person name="Kazmierczak K.M."/>
            <person name="Andrzejewski T.M."/>
            <person name="Davidsen T.M."/>
            <person name="Wayne K.J."/>
            <person name="Tettelin H."/>
            <person name="Glass J.I."/>
            <person name="Rusch D."/>
            <person name="Podicherti R."/>
            <person name="Tsui H.-C.T."/>
            <person name="Winkler M.E."/>
        </authorList>
    </citation>
    <scope>NUCLEOTIDE SEQUENCE</scope>
</reference>
<accession>A0A382GLQ0</accession>
<sequence length="144" mass="15306">MPENSPRIDLLEGVRVLDFTHVHAGPLCTYQLALMGADVIKVEAPGAGDQMRSMGVQLAPGISPGFLGQNANKRSIALDLKTEDGVRVVSRLMKDADVIVINMRPGTAERIGIGYETARTANPSIIYCAISGYGQTGPEADRPA</sequence>
<dbReference type="InterPro" id="IPR050483">
    <property type="entry name" value="CoA-transferase_III_domain"/>
</dbReference>
<name>A0A382GLQ0_9ZZZZ</name>
<dbReference type="Pfam" id="PF02515">
    <property type="entry name" value="CoA_transf_3"/>
    <property type="match status" value="1"/>
</dbReference>